<comment type="caution">
    <text evidence="3">The sequence shown here is derived from an EMBL/GenBank/DDBJ whole genome shotgun (WGS) entry which is preliminary data.</text>
</comment>
<evidence type="ECO:0000256" key="2">
    <source>
        <dbReference type="SAM" id="Phobius"/>
    </source>
</evidence>
<keyword evidence="2" id="KW-0812">Transmembrane</keyword>
<evidence type="ECO:0000313" key="3">
    <source>
        <dbReference type="EMBL" id="RNG34093.1"/>
    </source>
</evidence>
<reference evidence="3 4" key="1">
    <citation type="submission" date="2018-11" db="EMBL/GenBank/DDBJ databases">
        <title>The Potential of Streptomyces as Biocontrol Agents against the Tomato grey mould, Botrytis cinerea (Gray mold) Frontiers in Microbiology.</title>
        <authorList>
            <person name="Li D."/>
        </authorList>
    </citation>
    <scope>NUCLEOTIDE SEQUENCE [LARGE SCALE GENOMIC DNA]</scope>
    <source>
        <strain evidence="3 4">NEAU-LD23</strain>
    </source>
</reference>
<feature type="compositionally biased region" description="Basic and acidic residues" evidence="1">
    <location>
        <begin position="1"/>
        <end position="10"/>
    </location>
</feature>
<sequence length="205" mass="20325">MDTTKTDQPTDRTAQPAEAEEATAEGVPNAVSEKESHTEAPAKETATGSSADRLDEPATAPAAAPAASSGVFSGAAAVAAAGLGLASLTGTWLGTMLQEREQLTGQIKAQSGAAANQIEAVYGTPWHTTAFFNGLFGLAAVVIAAVVLLRQRTAASASGATWVSAVAWGAVALGVIGLLIAAVMGLDVFTPMPKVPASPGGAPTG</sequence>
<feature type="transmembrane region" description="Helical" evidence="2">
    <location>
        <begin position="130"/>
        <end position="149"/>
    </location>
</feature>
<organism evidence="3 4">
    <name type="scientific">Streptomyces botrytidirepellens</name>
    <dbReference type="NCBI Taxonomy" id="2486417"/>
    <lineage>
        <taxon>Bacteria</taxon>
        <taxon>Bacillati</taxon>
        <taxon>Actinomycetota</taxon>
        <taxon>Actinomycetes</taxon>
        <taxon>Kitasatosporales</taxon>
        <taxon>Streptomycetaceae</taxon>
        <taxon>Streptomyces</taxon>
    </lineage>
</organism>
<feature type="compositionally biased region" description="Basic and acidic residues" evidence="1">
    <location>
        <begin position="32"/>
        <end position="42"/>
    </location>
</feature>
<dbReference type="EMBL" id="RIBZ01000088">
    <property type="protein sequence ID" value="RNG34093.1"/>
    <property type="molecule type" value="Genomic_DNA"/>
</dbReference>
<name>A0A3M8X124_9ACTN</name>
<keyword evidence="4" id="KW-1185">Reference proteome</keyword>
<feature type="transmembrane region" description="Helical" evidence="2">
    <location>
        <begin position="161"/>
        <end position="186"/>
    </location>
</feature>
<feature type="region of interest" description="Disordered" evidence="1">
    <location>
        <begin position="1"/>
        <end position="62"/>
    </location>
</feature>
<dbReference type="AlphaFoldDB" id="A0A3M8X124"/>
<keyword evidence="2" id="KW-0472">Membrane</keyword>
<gene>
    <name evidence="3" type="ORF">EEJ42_06595</name>
</gene>
<dbReference type="RefSeq" id="WP_123099033.1">
    <property type="nucleotide sequence ID" value="NZ_RIBZ01000088.1"/>
</dbReference>
<protein>
    <submittedName>
        <fullName evidence="3">Uncharacterized protein</fullName>
    </submittedName>
</protein>
<evidence type="ECO:0000256" key="1">
    <source>
        <dbReference type="SAM" id="MobiDB-lite"/>
    </source>
</evidence>
<feature type="transmembrane region" description="Helical" evidence="2">
    <location>
        <begin position="71"/>
        <end position="93"/>
    </location>
</feature>
<evidence type="ECO:0000313" key="4">
    <source>
        <dbReference type="Proteomes" id="UP000275401"/>
    </source>
</evidence>
<accession>A0A3M8X124</accession>
<proteinExistence type="predicted"/>
<dbReference type="Proteomes" id="UP000275401">
    <property type="component" value="Unassembled WGS sequence"/>
</dbReference>
<keyword evidence="2" id="KW-1133">Transmembrane helix</keyword>